<organism evidence="1 2">
    <name type="scientific">Endozoicomonas elysicola</name>
    <dbReference type="NCBI Taxonomy" id="305900"/>
    <lineage>
        <taxon>Bacteria</taxon>
        <taxon>Pseudomonadati</taxon>
        <taxon>Pseudomonadota</taxon>
        <taxon>Gammaproteobacteria</taxon>
        <taxon>Oceanospirillales</taxon>
        <taxon>Endozoicomonadaceae</taxon>
        <taxon>Endozoicomonas</taxon>
    </lineage>
</organism>
<accession>A0A081KA84</accession>
<proteinExistence type="predicted"/>
<comment type="caution">
    <text evidence="1">The sequence shown here is derived from an EMBL/GenBank/DDBJ whole genome shotgun (WGS) entry which is preliminary data.</text>
</comment>
<name>A0A081KA84_9GAMM</name>
<dbReference type="EMBL" id="JOJP01000001">
    <property type="protein sequence ID" value="KEI71060.1"/>
    <property type="molecule type" value="Genomic_DNA"/>
</dbReference>
<dbReference type="AlphaFoldDB" id="A0A081KA84"/>
<gene>
    <name evidence="1" type="ORF">GV64_10150</name>
</gene>
<keyword evidence="2" id="KW-1185">Reference proteome</keyword>
<sequence length="82" mass="9191">MSELNLRLIATGDPSSLEQILQCSSENGLHLKSFAAELNTQKNQYEIKMCVCGFSSQHQIVGRLAQQEYIRELSPVKPRGLL</sequence>
<reference evidence="1 2" key="1">
    <citation type="submission" date="2014-06" db="EMBL/GenBank/DDBJ databases">
        <title>Whole Genome Sequences of Three Symbiotic Endozoicomonas Bacteria.</title>
        <authorList>
            <person name="Neave M.J."/>
            <person name="Apprill A."/>
            <person name="Voolstra C.R."/>
        </authorList>
    </citation>
    <scope>NUCLEOTIDE SEQUENCE [LARGE SCALE GENOMIC DNA]</scope>
    <source>
        <strain evidence="1 2">DSM 22380</strain>
    </source>
</reference>
<dbReference type="Proteomes" id="UP000027997">
    <property type="component" value="Unassembled WGS sequence"/>
</dbReference>
<dbReference type="RefSeq" id="WP_020585049.1">
    <property type="nucleotide sequence ID" value="NZ_JOJP01000001.1"/>
</dbReference>
<evidence type="ECO:0000313" key="1">
    <source>
        <dbReference type="EMBL" id="KEI71060.1"/>
    </source>
</evidence>
<protein>
    <submittedName>
        <fullName evidence="1">Uncharacterized protein</fullName>
    </submittedName>
</protein>
<evidence type="ECO:0000313" key="2">
    <source>
        <dbReference type="Proteomes" id="UP000027997"/>
    </source>
</evidence>